<accession>A0A448IDT5</accession>
<feature type="transmembrane region" description="Helical" evidence="2">
    <location>
        <begin position="73"/>
        <end position="92"/>
    </location>
</feature>
<feature type="region of interest" description="Disordered" evidence="1">
    <location>
        <begin position="1"/>
        <end position="23"/>
    </location>
</feature>
<organism evidence="3 4">
    <name type="scientific">Mycolicibacterium chitae</name>
    <name type="common">Mycobacterium chitae</name>
    <dbReference type="NCBI Taxonomy" id="1792"/>
    <lineage>
        <taxon>Bacteria</taxon>
        <taxon>Bacillati</taxon>
        <taxon>Actinomycetota</taxon>
        <taxon>Actinomycetes</taxon>
        <taxon>Mycobacteriales</taxon>
        <taxon>Mycobacteriaceae</taxon>
        <taxon>Mycolicibacterium</taxon>
    </lineage>
</organism>
<evidence type="ECO:0000256" key="2">
    <source>
        <dbReference type="SAM" id="Phobius"/>
    </source>
</evidence>
<sequence>MTTPENKPPNHNGEPGPDAGVDEIQADIEKTRDELGETVSALAAKVDVKARAEEKVAETKDRVVTQAQAAKPAVPYAAVVAVVVAVLGALWWRRRR</sequence>
<keyword evidence="4" id="KW-1185">Reference proteome</keyword>
<keyword evidence="2" id="KW-0472">Membrane</keyword>
<name>A0A448IDT5_MYCCI</name>
<gene>
    <name evidence="3" type="ORF">NCTC10485_04961</name>
</gene>
<keyword evidence="2" id="KW-0812">Transmembrane</keyword>
<evidence type="ECO:0000313" key="4">
    <source>
        <dbReference type="Proteomes" id="UP000282551"/>
    </source>
</evidence>
<dbReference type="AlphaFoldDB" id="A0A448IDT5"/>
<protein>
    <submittedName>
        <fullName evidence="3">Protein of uncharacterized function (DUF3618)</fullName>
    </submittedName>
</protein>
<keyword evidence="2" id="KW-1133">Transmembrane helix</keyword>
<dbReference type="EMBL" id="LR134355">
    <property type="protein sequence ID" value="VEG50642.1"/>
    <property type="molecule type" value="Genomic_DNA"/>
</dbReference>
<proteinExistence type="predicted"/>
<dbReference type="RefSeq" id="WP_126336169.1">
    <property type="nucleotide sequence ID" value="NZ_AP022604.1"/>
</dbReference>
<dbReference type="Proteomes" id="UP000282551">
    <property type="component" value="Chromosome"/>
</dbReference>
<dbReference type="OrthoDB" id="4641350at2"/>
<dbReference type="Pfam" id="PF12277">
    <property type="entry name" value="DUF3618"/>
    <property type="match status" value="1"/>
</dbReference>
<evidence type="ECO:0000313" key="3">
    <source>
        <dbReference type="EMBL" id="VEG50642.1"/>
    </source>
</evidence>
<dbReference type="InterPro" id="IPR022062">
    <property type="entry name" value="DUF3618"/>
</dbReference>
<evidence type="ECO:0000256" key="1">
    <source>
        <dbReference type="SAM" id="MobiDB-lite"/>
    </source>
</evidence>
<reference evidence="3 4" key="1">
    <citation type="submission" date="2018-12" db="EMBL/GenBank/DDBJ databases">
        <authorList>
            <consortium name="Pathogen Informatics"/>
        </authorList>
    </citation>
    <scope>NUCLEOTIDE SEQUENCE [LARGE SCALE GENOMIC DNA]</scope>
    <source>
        <strain evidence="3 4">NCTC10485</strain>
    </source>
</reference>